<dbReference type="SUPFAM" id="SSF53756">
    <property type="entry name" value="UDP-Glycosyltransferase/glycogen phosphorylase"/>
    <property type="match status" value="1"/>
</dbReference>
<dbReference type="Gramene" id="ONK66619">
    <property type="protein sequence ID" value="ONK66619"/>
    <property type="gene ID" value="A4U43_C06F10240"/>
</dbReference>
<dbReference type="InterPro" id="IPR050481">
    <property type="entry name" value="UDP-glycosyltransf_plant"/>
</dbReference>
<dbReference type="AlphaFoldDB" id="A0A5P1EP92"/>
<accession>A0A5P1EP92</accession>
<dbReference type="InterPro" id="IPR002213">
    <property type="entry name" value="UDP_glucos_trans"/>
</dbReference>
<reference evidence="4" key="1">
    <citation type="journal article" date="2017" name="Nat. Commun.">
        <title>The asparagus genome sheds light on the origin and evolution of a young Y chromosome.</title>
        <authorList>
            <person name="Harkess A."/>
            <person name="Zhou J."/>
            <person name="Xu C."/>
            <person name="Bowers J.E."/>
            <person name="Van der Hulst R."/>
            <person name="Ayyampalayam S."/>
            <person name="Mercati F."/>
            <person name="Riccardi P."/>
            <person name="McKain M.R."/>
            <person name="Kakrana A."/>
            <person name="Tang H."/>
            <person name="Ray J."/>
            <person name="Groenendijk J."/>
            <person name="Arikit S."/>
            <person name="Mathioni S.M."/>
            <person name="Nakano M."/>
            <person name="Shan H."/>
            <person name="Telgmann-Rauber A."/>
            <person name="Kanno A."/>
            <person name="Yue Z."/>
            <person name="Chen H."/>
            <person name="Li W."/>
            <person name="Chen Y."/>
            <person name="Xu X."/>
            <person name="Zhang Y."/>
            <person name="Luo S."/>
            <person name="Chen H."/>
            <person name="Gao J."/>
            <person name="Mao Z."/>
            <person name="Pires J.C."/>
            <person name="Luo M."/>
            <person name="Kudrna D."/>
            <person name="Wing R.A."/>
            <person name="Meyers B.C."/>
            <person name="Yi K."/>
            <person name="Kong H."/>
            <person name="Lavrijsen P."/>
            <person name="Sunseri F."/>
            <person name="Falavigna A."/>
            <person name="Ye Y."/>
            <person name="Leebens-Mack J.H."/>
            <person name="Chen G."/>
        </authorList>
    </citation>
    <scope>NUCLEOTIDE SEQUENCE [LARGE SCALE GENOMIC DNA]</scope>
    <source>
        <strain evidence="4">cv. DH0086</strain>
    </source>
</reference>
<keyword evidence="2" id="KW-0808">Transferase</keyword>
<dbReference type="FunFam" id="3.40.50.2000:FF:000037">
    <property type="entry name" value="Glycosyltransferase"/>
    <property type="match status" value="1"/>
</dbReference>
<evidence type="ECO:0000256" key="2">
    <source>
        <dbReference type="ARBA" id="ARBA00022679"/>
    </source>
</evidence>
<proteinExistence type="inferred from homology"/>
<keyword evidence="4" id="KW-1185">Reference proteome</keyword>
<sequence>MCYCIAGFLVFSGPPSEFPSESSSRKTPEQFTVPPPWIPFPSKLCFRLHEARRLFSDSVELNLSGVSDYQRLKLTLDGCKAVATRSSTEVESQWLELLPKLYEKPVIPVGLLQPETEGSGGSEGNHILHWLSKQSSRSVVYIAFGSEATLRTEFTHELARGLELAKLPFIWALRKPSDIAADFEELLPEGFEERTKGYGIIAKGWVPQLKILDHESVGGFLTHCGWSSVIENFHYGHPLVLLPIFIDHGIIARILVEKGIAVEIERDEEDGSFTKEAVAAAVRLAVVEEEGEWMRRRAKELREVLVNKDRQGKYIDEFINYLQNHESKTSNA</sequence>
<gene>
    <name evidence="3" type="ORF">A4U43_C06F10240</name>
</gene>
<protein>
    <recommendedName>
        <fullName evidence="5">UDP-glycosyltransferases domain-containing protein</fullName>
    </recommendedName>
</protein>
<dbReference type="PANTHER" id="PTHR48049:SF60">
    <property type="entry name" value="UDP-GLYCOSYLTRANSFERASE 91B1"/>
    <property type="match status" value="1"/>
</dbReference>
<dbReference type="EMBL" id="CM007386">
    <property type="protein sequence ID" value="ONK66619.1"/>
    <property type="molecule type" value="Genomic_DNA"/>
</dbReference>
<dbReference type="Proteomes" id="UP000243459">
    <property type="component" value="Chromosome 6"/>
</dbReference>
<dbReference type="Pfam" id="PF00201">
    <property type="entry name" value="UDPGT"/>
    <property type="match status" value="1"/>
</dbReference>
<evidence type="ECO:0000313" key="4">
    <source>
        <dbReference type="Proteomes" id="UP000243459"/>
    </source>
</evidence>
<name>A0A5P1EP92_ASPOF</name>
<evidence type="ECO:0000256" key="1">
    <source>
        <dbReference type="ARBA" id="ARBA00009995"/>
    </source>
</evidence>
<dbReference type="PANTHER" id="PTHR48049">
    <property type="entry name" value="GLYCOSYLTRANSFERASE"/>
    <property type="match status" value="1"/>
</dbReference>
<evidence type="ECO:0008006" key="5">
    <source>
        <dbReference type="Google" id="ProtNLM"/>
    </source>
</evidence>
<dbReference type="GO" id="GO:0035251">
    <property type="term" value="F:UDP-glucosyltransferase activity"/>
    <property type="evidence" value="ECO:0007669"/>
    <property type="project" value="InterPro"/>
</dbReference>
<dbReference type="CDD" id="cd03784">
    <property type="entry name" value="GT1_Gtf-like"/>
    <property type="match status" value="1"/>
</dbReference>
<comment type="similarity">
    <text evidence="1">Belongs to the UDP-glycosyltransferase family.</text>
</comment>
<organism evidence="3 4">
    <name type="scientific">Asparagus officinalis</name>
    <name type="common">Garden asparagus</name>
    <dbReference type="NCBI Taxonomy" id="4686"/>
    <lineage>
        <taxon>Eukaryota</taxon>
        <taxon>Viridiplantae</taxon>
        <taxon>Streptophyta</taxon>
        <taxon>Embryophyta</taxon>
        <taxon>Tracheophyta</taxon>
        <taxon>Spermatophyta</taxon>
        <taxon>Magnoliopsida</taxon>
        <taxon>Liliopsida</taxon>
        <taxon>Asparagales</taxon>
        <taxon>Asparagaceae</taxon>
        <taxon>Asparagoideae</taxon>
        <taxon>Asparagus</taxon>
    </lineage>
</organism>
<dbReference type="OMA" id="QVPCAVF"/>
<evidence type="ECO:0000313" key="3">
    <source>
        <dbReference type="EMBL" id="ONK66619.1"/>
    </source>
</evidence>
<dbReference type="Gene3D" id="3.40.50.2000">
    <property type="entry name" value="Glycogen Phosphorylase B"/>
    <property type="match status" value="2"/>
</dbReference>